<dbReference type="InterPro" id="IPR008266">
    <property type="entry name" value="Tyr_kinase_AS"/>
</dbReference>
<dbReference type="GO" id="GO:0004674">
    <property type="term" value="F:protein serine/threonine kinase activity"/>
    <property type="evidence" value="ECO:0007669"/>
    <property type="project" value="UniProtKB-KW"/>
</dbReference>
<dbReference type="Proteomes" id="UP001061958">
    <property type="component" value="Unassembled WGS sequence"/>
</dbReference>
<dbReference type="GO" id="GO:0000408">
    <property type="term" value="C:EKC/KEOPS complex"/>
    <property type="evidence" value="ECO:0007669"/>
    <property type="project" value="TreeGrafter"/>
</dbReference>
<proteinExistence type="inferred from homology"/>
<dbReference type="SUPFAM" id="SSF56112">
    <property type="entry name" value="Protein kinase-like (PK-like)"/>
    <property type="match status" value="1"/>
</dbReference>
<dbReference type="PANTHER" id="PTHR12209:SF0">
    <property type="entry name" value="EKC_KEOPS COMPLEX SUBUNIT TP53RK"/>
    <property type="match status" value="1"/>
</dbReference>
<protein>
    <recommendedName>
        <fullName evidence="2">non-specific serine/threonine protein kinase</fullName>
        <ecNumber evidence="2">2.7.11.1</ecNumber>
    </recommendedName>
</protein>
<evidence type="ECO:0000256" key="7">
    <source>
        <dbReference type="ARBA" id="ARBA00022777"/>
    </source>
</evidence>
<dbReference type="Gene3D" id="1.10.510.10">
    <property type="entry name" value="Transferase(Phosphotransferase) domain 1"/>
    <property type="match status" value="1"/>
</dbReference>
<reference evidence="12" key="2">
    <citation type="submission" date="2022-01" db="EMBL/GenBank/DDBJ databases">
        <authorList>
            <person name="Hirooka S."/>
            <person name="Miyagishima S.Y."/>
        </authorList>
    </citation>
    <scope>NUCLEOTIDE SEQUENCE</scope>
    <source>
        <strain evidence="12">NBRC 102759</strain>
    </source>
</reference>
<keyword evidence="4" id="KW-0808">Transferase</keyword>
<name>A0A9C7Q2Y7_9RHOD</name>
<dbReference type="Gene3D" id="3.30.200.20">
    <property type="entry name" value="Phosphorylase Kinase, domain 1"/>
    <property type="match status" value="1"/>
</dbReference>
<dbReference type="Pfam" id="PF00069">
    <property type="entry name" value="Pkinase"/>
    <property type="match status" value="1"/>
</dbReference>
<evidence type="ECO:0000256" key="1">
    <source>
        <dbReference type="ARBA" id="ARBA00010630"/>
    </source>
</evidence>
<dbReference type="OrthoDB" id="3399at2759"/>
<dbReference type="GO" id="GO:0005634">
    <property type="term" value="C:nucleus"/>
    <property type="evidence" value="ECO:0007669"/>
    <property type="project" value="TreeGrafter"/>
</dbReference>
<dbReference type="GO" id="GO:0070525">
    <property type="term" value="P:tRNA threonylcarbamoyladenosine metabolic process"/>
    <property type="evidence" value="ECO:0007669"/>
    <property type="project" value="TreeGrafter"/>
</dbReference>
<keyword evidence="8" id="KW-0067">ATP-binding</keyword>
<dbReference type="NCBIfam" id="TIGR03724">
    <property type="entry name" value="arch_bud32"/>
    <property type="match status" value="1"/>
</dbReference>
<evidence type="ECO:0000256" key="4">
    <source>
        <dbReference type="ARBA" id="ARBA00022679"/>
    </source>
</evidence>
<evidence type="ECO:0000256" key="9">
    <source>
        <dbReference type="ARBA" id="ARBA00047899"/>
    </source>
</evidence>
<gene>
    <name evidence="12" type="ORF">GpartN1_g7289.t1</name>
</gene>
<dbReference type="EC" id="2.7.11.1" evidence="2"/>
<reference evidence="12" key="1">
    <citation type="journal article" date="2022" name="Proc. Natl. Acad. Sci. U.S.A.">
        <title>Life cycle and functional genomics of the unicellular red alga Galdieria for elucidating algal and plant evolution and industrial use.</title>
        <authorList>
            <person name="Hirooka S."/>
            <person name="Itabashi T."/>
            <person name="Ichinose T.M."/>
            <person name="Onuma R."/>
            <person name="Fujiwara T."/>
            <person name="Yamashita S."/>
            <person name="Jong L.W."/>
            <person name="Tomita R."/>
            <person name="Iwane A.H."/>
            <person name="Miyagishima S.Y."/>
        </authorList>
    </citation>
    <scope>NUCLEOTIDE SEQUENCE</scope>
    <source>
        <strain evidence="12">NBRC 102759</strain>
    </source>
</reference>
<evidence type="ECO:0000313" key="12">
    <source>
        <dbReference type="EMBL" id="GJQ15498.1"/>
    </source>
</evidence>
<dbReference type="GO" id="GO:0008033">
    <property type="term" value="P:tRNA processing"/>
    <property type="evidence" value="ECO:0007669"/>
    <property type="project" value="UniProtKB-KW"/>
</dbReference>
<dbReference type="EMBL" id="BQMJ01000070">
    <property type="protein sequence ID" value="GJQ15498.1"/>
    <property type="molecule type" value="Genomic_DNA"/>
</dbReference>
<evidence type="ECO:0000259" key="11">
    <source>
        <dbReference type="PROSITE" id="PS50011"/>
    </source>
</evidence>
<evidence type="ECO:0000256" key="3">
    <source>
        <dbReference type="ARBA" id="ARBA00022527"/>
    </source>
</evidence>
<comment type="catalytic activity">
    <reaction evidence="9">
        <text>L-threonyl-[protein] + ATP = O-phospho-L-threonyl-[protein] + ADP + H(+)</text>
        <dbReference type="Rhea" id="RHEA:46608"/>
        <dbReference type="Rhea" id="RHEA-COMP:11060"/>
        <dbReference type="Rhea" id="RHEA-COMP:11605"/>
        <dbReference type="ChEBI" id="CHEBI:15378"/>
        <dbReference type="ChEBI" id="CHEBI:30013"/>
        <dbReference type="ChEBI" id="CHEBI:30616"/>
        <dbReference type="ChEBI" id="CHEBI:61977"/>
        <dbReference type="ChEBI" id="CHEBI:456216"/>
        <dbReference type="EC" id="2.7.11.1"/>
    </reaction>
</comment>
<keyword evidence="6" id="KW-0547">Nucleotide-binding</keyword>
<feature type="domain" description="Protein kinase" evidence="11">
    <location>
        <begin position="16"/>
        <end position="232"/>
    </location>
</feature>
<evidence type="ECO:0000256" key="2">
    <source>
        <dbReference type="ARBA" id="ARBA00012513"/>
    </source>
</evidence>
<dbReference type="GO" id="GO:0005524">
    <property type="term" value="F:ATP binding"/>
    <property type="evidence" value="ECO:0007669"/>
    <property type="project" value="UniProtKB-KW"/>
</dbReference>
<comment type="catalytic activity">
    <reaction evidence="10">
        <text>L-seryl-[protein] + ATP = O-phospho-L-seryl-[protein] + ADP + H(+)</text>
        <dbReference type="Rhea" id="RHEA:17989"/>
        <dbReference type="Rhea" id="RHEA-COMP:9863"/>
        <dbReference type="Rhea" id="RHEA-COMP:11604"/>
        <dbReference type="ChEBI" id="CHEBI:15378"/>
        <dbReference type="ChEBI" id="CHEBI:29999"/>
        <dbReference type="ChEBI" id="CHEBI:30616"/>
        <dbReference type="ChEBI" id="CHEBI:83421"/>
        <dbReference type="ChEBI" id="CHEBI:456216"/>
        <dbReference type="EC" id="2.7.11.1"/>
    </reaction>
</comment>
<dbReference type="InterPro" id="IPR022495">
    <property type="entry name" value="Bud32"/>
</dbReference>
<evidence type="ECO:0000313" key="13">
    <source>
        <dbReference type="Proteomes" id="UP001061958"/>
    </source>
</evidence>
<evidence type="ECO:0000256" key="5">
    <source>
        <dbReference type="ARBA" id="ARBA00022694"/>
    </source>
</evidence>
<evidence type="ECO:0000256" key="6">
    <source>
        <dbReference type="ARBA" id="ARBA00022741"/>
    </source>
</evidence>
<organism evidence="12 13">
    <name type="scientific">Galdieria partita</name>
    <dbReference type="NCBI Taxonomy" id="83374"/>
    <lineage>
        <taxon>Eukaryota</taxon>
        <taxon>Rhodophyta</taxon>
        <taxon>Bangiophyceae</taxon>
        <taxon>Galdieriales</taxon>
        <taxon>Galdieriaceae</taxon>
        <taxon>Galdieria</taxon>
    </lineage>
</organism>
<dbReference type="PANTHER" id="PTHR12209">
    <property type="entry name" value="NON-SPECIFIC SERINE/THREONINE PROTEIN KINASE"/>
    <property type="match status" value="1"/>
</dbReference>
<dbReference type="PROSITE" id="PS50011">
    <property type="entry name" value="PROTEIN_KINASE_DOM"/>
    <property type="match status" value="1"/>
</dbReference>
<dbReference type="InterPro" id="IPR000719">
    <property type="entry name" value="Prot_kinase_dom"/>
</dbReference>
<sequence length="232" mass="26659">MDDVDAFCQLMEKNVVRDVTLLHQGAEATLYIADFLGRSAIWKQRIVKKYRHESLDQRIRTRRLLQEARTLLRCRKLQIRVPAVYFVDPEECVLIMQYISDGIVLKNYLNSIHGSQEMSFVASKVGQAVAKLHNGSIIHGDLTTSNFLVVENNNRTLLYLIDFGLSFYSNTEEDKAVDLYVLERALLTTLKDAALFVEKLIETYSQESNDACAILRRLEQVRKRGRKLTMVG</sequence>
<comment type="caution">
    <text evidence="12">The sequence shown here is derived from an EMBL/GenBank/DDBJ whole genome shotgun (WGS) entry which is preliminary data.</text>
</comment>
<dbReference type="InterPro" id="IPR011009">
    <property type="entry name" value="Kinase-like_dom_sf"/>
</dbReference>
<comment type="similarity">
    <text evidence="1">Belongs to the protein kinase superfamily. BUD32 family.</text>
</comment>
<dbReference type="PROSITE" id="PS00109">
    <property type="entry name" value="PROTEIN_KINASE_TYR"/>
    <property type="match status" value="1"/>
</dbReference>
<keyword evidence="3" id="KW-0723">Serine/threonine-protein kinase</keyword>
<keyword evidence="7" id="KW-0418">Kinase</keyword>
<evidence type="ECO:0000256" key="10">
    <source>
        <dbReference type="ARBA" id="ARBA00048679"/>
    </source>
</evidence>
<dbReference type="FunFam" id="3.30.200.20:FF:000201">
    <property type="entry name" value="TP53-regulating kinase isoform X1"/>
    <property type="match status" value="1"/>
</dbReference>
<keyword evidence="13" id="KW-1185">Reference proteome</keyword>
<accession>A0A9C7Q2Y7</accession>
<keyword evidence="5" id="KW-0819">tRNA processing</keyword>
<evidence type="ECO:0000256" key="8">
    <source>
        <dbReference type="ARBA" id="ARBA00022840"/>
    </source>
</evidence>
<dbReference type="AlphaFoldDB" id="A0A9C7Q2Y7"/>
<dbReference type="GO" id="GO:0005829">
    <property type="term" value="C:cytosol"/>
    <property type="evidence" value="ECO:0007669"/>
    <property type="project" value="TreeGrafter"/>
</dbReference>